<evidence type="ECO:0000313" key="2">
    <source>
        <dbReference type="WBParaSite" id="nRc.2.0.1.t45867-RA"/>
    </source>
</evidence>
<evidence type="ECO:0000313" key="1">
    <source>
        <dbReference type="Proteomes" id="UP000887565"/>
    </source>
</evidence>
<name>A0A915L533_ROMCU</name>
<reference evidence="2" key="1">
    <citation type="submission" date="2022-11" db="UniProtKB">
        <authorList>
            <consortium name="WormBaseParasite"/>
        </authorList>
    </citation>
    <scope>IDENTIFICATION</scope>
</reference>
<dbReference type="WBParaSite" id="nRc.2.0.1.t45867-RA">
    <property type="protein sequence ID" value="nRc.2.0.1.t45867-RA"/>
    <property type="gene ID" value="nRc.2.0.1.g45867"/>
</dbReference>
<keyword evidence="1" id="KW-1185">Reference proteome</keyword>
<protein>
    <submittedName>
        <fullName evidence="2">Uncharacterized protein</fullName>
    </submittedName>
</protein>
<proteinExistence type="predicted"/>
<sequence length="150" mass="16178">MQGRNMQNSLQTLNAPVLTNIAMLSGLGQVLKPTRTDSAGMSVPPQLLSQHSTAPLASNPNIDCTDSTDSSVNLDLLLAPAPTQATTCNHRNSIAITNAFQVQHFRLEAHSALEQLNSAAMRITNNVLTVQMIDQIVRAISDQLQAQQLH</sequence>
<organism evidence="1 2">
    <name type="scientific">Romanomermis culicivorax</name>
    <name type="common">Nematode worm</name>
    <dbReference type="NCBI Taxonomy" id="13658"/>
    <lineage>
        <taxon>Eukaryota</taxon>
        <taxon>Metazoa</taxon>
        <taxon>Ecdysozoa</taxon>
        <taxon>Nematoda</taxon>
        <taxon>Enoplea</taxon>
        <taxon>Dorylaimia</taxon>
        <taxon>Mermithida</taxon>
        <taxon>Mermithoidea</taxon>
        <taxon>Mermithidae</taxon>
        <taxon>Romanomermis</taxon>
    </lineage>
</organism>
<accession>A0A915L533</accession>
<dbReference type="AlphaFoldDB" id="A0A915L533"/>
<dbReference type="Proteomes" id="UP000887565">
    <property type="component" value="Unplaced"/>
</dbReference>